<name>A0A9W4SUZ5_9GLOM</name>
<gene>
    <name evidence="1" type="ORF">FWILDA_LOCUS10613</name>
</gene>
<proteinExistence type="predicted"/>
<dbReference type="EMBL" id="CAMKVN010002756">
    <property type="protein sequence ID" value="CAI2182504.1"/>
    <property type="molecule type" value="Genomic_DNA"/>
</dbReference>
<accession>A0A9W4SUZ5</accession>
<reference evidence="1" key="1">
    <citation type="submission" date="2022-08" db="EMBL/GenBank/DDBJ databases">
        <authorList>
            <person name="Kallberg Y."/>
            <person name="Tangrot J."/>
            <person name="Rosling A."/>
        </authorList>
    </citation>
    <scope>NUCLEOTIDE SEQUENCE</scope>
    <source>
        <strain evidence="1">Wild A</strain>
    </source>
</reference>
<dbReference type="AlphaFoldDB" id="A0A9W4SUZ5"/>
<evidence type="ECO:0000313" key="2">
    <source>
        <dbReference type="Proteomes" id="UP001153678"/>
    </source>
</evidence>
<dbReference type="Proteomes" id="UP001153678">
    <property type="component" value="Unassembled WGS sequence"/>
</dbReference>
<sequence>MGWPMSIVQNTAKTPLLVIAIEEDENNATGLTEINEIRKSLNEHLNEQKELLILKRQYEGSQIILSSINTEKRRKLCLLYVLREQAIWMTSKLLAINLIHLNNEDSEGRSCQQSALKFWGRSWYNRCSGVPTALRVRDFITLLFELKKKVKENDENQAIGKLIAANAE</sequence>
<protein>
    <submittedName>
        <fullName evidence="1">1351_t:CDS:1</fullName>
    </submittedName>
</protein>
<comment type="caution">
    <text evidence="1">The sequence shown here is derived from an EMBL/GenBank/DDBJ whole genome shotgun (WGS) entry which is preliminary data.</text>
</comment>
<keyword evidence="2" id="KW-1185">Reference proteome</keyword>
<organism evidence="1 2">
    <name type="scientific">Funneliformis geosporum</name>
    <dbReference type="NCBI Taxonomy" id="1117311"/>
    <lineage>
        <taxon>Eukaryota</taxon>
        <taxon>Fungi</taxon>
        <taxon>Fungi incertae sedis</taxon>
        <taxon>Mucoromycota</taxon>
        <taxon>Glomeromycotina</taxon>
        <taxon>Glomeromycetes</taxon>
        <taxon>Glomerales</taxon>
        <taxon>Glomeraceae</taxon>
        <taxon>Funneliformis</taxon>
    </lineage>
</organism>
<evidence type="ECO:0000313" key="1">
    <source>
        <dbReference type="EMBL" id="CAI2182504.1"/>
    </source>
</evidence>